<dbReference type="AlphaFoldDB" id="A8MLV9"/>
<dbReference type="HOGENOM" id="CLU_053998_0_0_9"/>
<gene>
    <name evidence="3" type="ordered locus">Clos_0564</name>
</gene>
<evidence type="ECO:0000313" key="3">
    <source>
        <dbReference type="EMBL" id="ABW18126.1"/>
    </source>
</evidence>
<accession>A8MLV9</accession>
<dbReference type="SUPFAM" id="SSF117892">
    <property type="entry name" value="Band 7/SPFH domain"/>
    <property type="match status" value="1"/>
</dbReference>
<dbReference type="Proteomes" id="UP000000269">
    <property type="component" value="Chromosome"/>
</dbReference>
<evidence type="ECO:0000256" key="1">
    <source>
        <dbReference type="SAM" id="Phobius"/>
    </source>
</evidence>
<dbReference type="PANTHER" id="PTHR43446">
    <property type="entry name" value="MEMBRANE PROTEIN-RELATED"/>
    <property type="match status" value="1"/>
</dbReference>
<feature type="transmembrane region" description="Helical" evidence="1">
    <location>
        <begin position="54"/>
        <end position="75"/>
    </location>
</feature>
<dbReference type="PANTHER" id="PTHR43446:SF1">
    <property type="entry name" value="BAND 7 DOMAIN-CONTAINING PROTEIN"/>
    <property type="match status" value="1"/>
</dbReference>
<dbReference type="KEGG" id="aoe:Clos_0564"/>
<feature type="transmembrane region" description="Helical" evidence="1">
    <location>
        <begin position="25"/>
        <end position="48"/>
    </location>
</feature>
<dbReference type="STRING" id="350688.Clos_0564"/>
<reference evidence="4" key="1">
    <citation type="submission" date="2007-10" db="EMBL/GenBank/DDBJ databases">
        <title>Complete genome of Alkaliphilus oremlandii OhILAs.</title>
        <authorList>
            <person name="Copeland A."/>
            <person name="Lucas S."/>
            <person name="Lapidus A."/>
            <person name="Barry K."/>
            <person name="Detter J.C."/>
            <person name="Glavina del Rio T."/>
            <person name="Hammon N."/>
            <person name="Israni S."/>
            <person name="Dalin E."/>
            <person name="Tice H."/>
            <person name="Pitluck S."/>
            <person name="Chain P."/>
            <person name="Malfatti S."/>
            <person name="Shin M."/>
            <person name="Vergez L."/>
            <person name="Schmutz J."/>
            <person name="Larimer F."/>
            <person name="Land M."/>
            <person name="Hauser L."/>
            <person name="Kyrpides N."/>
            <person name="Mikhailova N."/>
            <person name="Stolz J.F."/>
            <person name="Dawson A."/>
            <person name="Fisher E."/>
            <person name="Crable B."/>
            <person name="Perera E."/>
            <person name="Lisak J."/>
            <person name="Ranganathan M."/>
            <person name="Basu P."/>
            <person name="Richardson P."/>
        </authorList>
    </citation>
    <scope>NUCLEOTIDE SEQUENCE [LARGE SCALE GENOMIC DNA]</scope>
    <source>
        <strain evidence="4">OhILAs</strain>
    </source>
</reference>
<dbReference type="CDD" id="cd03402">
    <property type="entry name" value="SPFH_like_u2"/>
    <property type="match status" value="1"/>
</dbReference>
<dbReference type="eggNOG" id="COG0330">
    <property type="taxonomic scope" value="Bacteria"/>
</dbReference>
<evidence type="ECO:0000313" key="4">
    <source>
        <dbReference type="Proteomes" id="UP000000269"/>
    </source>
</evidence>
<feature type="domain" description="Band 7" evidence="2">
    <location>
        <begin position="76"/>
        <end position="274"/>
    </location>
</feature>
<evidence type="ECO:0000259" key="2">
    <source>
        <dbReference type="SMART" id="SM00244"/>
    </source>
</evidence>
<keyword evidence="1" id="KW-0472">Membrane</keyword>
<protein>
    <submittedName>
        <fullName evidence="3">Band 7 protein</fullName>
    </submittedName>
</protein>
<dbReference type="InterPro" id="IPR001107">
    <property type="entry name" value="Band_7"/>
</dbReference>
<dbReference type="Gene3D" id="3.30.479.30">
    <property type="entry name" value="Band 7 domain"/>
    <property type="match status" value="1"/>
</dbReference>
<dbReference type="EMBL" id="CP000853">
    <property type="protein sequence ID" value="ABW18126.1"/>
    <property type="molecule type" value="Genomic_DNA"/>
</dbReference>
<proteinExistence type="predicted"/>
<keyword evidence="4" id="KW-1185">Reference proteome</keyword>
<name>A8MLV9_ALKOO</name>
<organism evidence="3 4">
    <name type="scientific">Alkaliphilus oremlandii (strain OhILAs)</name>
    <name type="common">Clostridium oremlandii (strain OhILAs)</name>
    <dbReference type="NCBI Taxonomy" id="350688"/>
    <lineage>
        <taxon>Bacteria</taxon>
        <taxon>Bacillati</taxon>
        <taxon>Bacillota</taxon>
        <taxon>Clostridia</taxon>
        <taxon>Peptostreptococcales</taxon>
        <taxon>Natronincolaceae</taxon>
        <taxon>Alkaliphilus</taxon>
    </lineage>
</organism>
<keyword evidence="1" id="KW-0812">Transmembrane</keyword>
<dbReference type="InterPro" id="IPR036013">
    <property type="entry name" value="Band_7/SPFH_dom_sf"/>
</dbReference>
<keyword evidence="1" id="KW-1133">Transmembrane helix</keyword>
<dbReference type="RefSeq" id="WP_012158440.1">
    <property type="nucleotide sequence ID" value="NC_009922.1"/>
</dbReference>
<sequence length="341" mass="37238">MVEKIMKDEHLVTEERKAKSSNGMVILILNIVLMVASIFSIIIGANLISNTGNLFGILFIVIGVIYLMIVGPILFAGLKVLKPNEALVLTLFGKYTGTLKGEGFFFVNPFSSAVSPASKNTSTGSLGTQDHIKVSANEINIPSQRSKKISLKAMTLNNDKQKINDQMGNPIIIGVVVIWKVVNTAKAVFNVDNYAEYLSIQTDSALRDITRLYPYDSVNDDNEKSLRGSSLEVAEKLRHEIQKRVNIAGLEVVEARITHLAYAPEIASTMLQRQQASAIIDARQMIVEGAVGMVEMALAKLSENDIVTLDEERKAAMVSNLLVVLCGNKEAQPIVNSGSLY</sequence>
<dbReference type="Pfam" id="PF01145">
    <property type="entry name" value="Band_7"/>
    <property type="match status" value="1"/>
</dbReference>
<dbReference type="SMART" id="SM00244">
    <property type="entry name" value="PHB"/>
    <property type="match status" value="1"/>
</dbReference>